<dbReference type="Proteomes" id="UP000823877">
    <property type="component" value="Unassembled WGS sequence"/>
</dbReference>
<reference evidence="1" key="1">
    <citation type="journal article" date="2021" name="PeerJ">
        <title>Extensive microbial diversity within the chicken gut microbiome revealed by metagenomics and culture.</title>
        <authorList>
            <person name="Gilroy R."/>
            <person name="Ravi A."/>
            <person name="Getino M."/>
            <person name="Pursley I."/>
            <person name="Horton D.L."/>
            <person name="Alikhan N.F."/>
            <person name="Baker D."/>
            <person name="Gharbi K."/>
            <person name="Hall N."/>
            <person name="Watson M."/>
            <person name="Adriaenssens E.M."/>
            <person name="Foster-Nyarko E."/>
            <person name="Jarju S."/>
            <person name="Secka A."/>
            <person name="Antonio M."/>
            <person name="Oren A."/>
            <person name="Chaudhuri R.R."/>
            <person name="La Ragione R."/>
            <person name="Hildebrand F."/>
            <person name="Pallen M.J."/>
        </authorList>
    </citation>
    <scope>NUCLEOTIDE SEQUENCE</scope>
    <source>
        <strain evidence="1">CHK188-16595</strain>
    </source>
</reference>
<evidence type="ECO:0000313" key="1">
    <source>
        <dbReference type="EMBL" id="HJB74509.1"/>
    </source>
</evidence>
<sequence length="94" mass="10347">MPVFNSENEYESFLLANTARALKTHRGDFYPQCDYGSNLYKITKKPENLYALCAAAQALCGENGMFPVCAEKTETGYAITVLINGAERLVSISV</sequence>
<name>A0A9D2MHV9_9FIRM</name>
<gene>
    <name evidence="1" type="ORF">IAA37_02410</name>
</gene>
<protein>
    <submittedName>
        <fullName evidence="1">Uncharacterized protein</fullName>
    </submittedName>
</protein>
<reference evidence="1" key="2">
    <citation type="submission" date="2021-04" db="EMBL/GenBank/DDBJ databases">
        <authorList>
            <person name="Gilroy R."/>
        </authorList>
    </citation>
    <scope>NUCLEOTIDE SEQUENCE</scope>
    <source>
        <strain evidence="1">CHK188-16595</strain>
    </source>
</reference>
<accession>A0A9D2MHV9</accession>
<comment type="caution">
    <text evidence="1">The sequence shown here is derived from an EMBL/GenBank/DDBJ whole genome shotgun (WGS) entry which is preliminary data.</text>
</comment>
<dbReference type="EMBL" id="DWXN01000005">
    <property type="protein sequence ID" value="HJB74509.1"/>
    <property type="molecule type" value="Genomic_DNA"/>
</dbReference>
<proteinExistence type="predicted"/>
<evidence type="ECO:0000313" key="2">
    <source>
        <dbReference type="Proteomes" id="UP000823877"/>
    </source>
</evidence>
<dbReference type="AlphaFoldDB" id="A0A9D2MHV9"/>
<organism evidence="1 2">
    <name type="scientific">Candidatus Eubacterium faecale</name>
    <dbReference type="NCBI Taxonomy" id="2838568"/>
    <lineage>
        <taxon>Bacteria</taxon>
        <taxon>Bacillati</taxon>
        <taxon>Bacillota</taxon>
        <taxon>Clostridia</taxon>
        <taxon>Eubacteriales</taxon>
        <taxon>Eubacteriaceae</taxon>
        <taxon>Eubacterium</taxon>
    </lineage>
</organism>